<dbReference type="PANTHER" id="PTHR32134:SF92">
    <property type="entry name" value="FNIP REPEAT-CONTAINING PROTEIN"/>
    <property type="match status" value="1"/>
</dbReference>
<dbReference type="AlphaFoldDB" id="A0A835Z4J5"/>
<keyword evidence="2" id="KW-1185">Reference proteome</keyword>
<evidence type="ECO:0000313" key="1">
    <source>
        <dbReference type="EMBL" id="KAG5186691.1"/>
    </source>
</evidence>
<dbReference type="InterPro" id="IPR051251">
    <property type="entry name" value="STK_FNIP-Repeat"/>
</dbReference>
<organism evidence="1 2">
    <name type="scientific">Tribonema minus</name>
    <dbReference type="NCBI Taxonomy" id="303371"/>
    <lineage>
        <taxon>Eukaryota</taxon>
        <taxon>Sar</taxon>
        <taxon>Stramenopiles</taxon>
        <taxon>Ochrophyta</taxon>
        <taxon>PX clade</taxon>
        <taxon>Xanthophyceae</taxon>
        <taxon>Tribonematales</taxon>
        <taxon>Tribonemataceae</taxon>
        <taxon>Tribonema</taxon>
    </lineage>
</organism>
<name>A0A835Z4J5_9STRA</name>
<accession>A0A835Z4J5</accession>
<proteinExistence type="predicted"/>
<dbReference type="PANTHER" id="PTHR32134">
    <property type="entry name" value="FNIP REPEAT-CONTAINING PROTEIN"/>
    <property type="match status" value="1"/>
</dbReference>
<dbReference type="EMBL" id="JAFCMP010000106">
    <property type="protein sequence ID" value="KAG5186691.1"/>
    <property type="molecule type" value="Genomic_DNA"/>
</dbReference>
<reference evidence="1" key="1">
    <citation type="submission" date="2021-02" db="EMBL/GenBank/DDBJ databases">
        <title>First Annotated Genome of the Yellow-green Alga Tribonema minus.</title>
        <authorList>
            <person name="Mahan K.M."/>
        </authorList>
    </citation>
    <scope>NUCLEOTIDE SEQUENCE</scope>
    <source>
        <strain evidence="1">UTEX B ZZ1240</strain>
    </source>
</reference>
<sequence length="494" mass="55011">MEVERIRVPAPASSLSQQEIVRMVFTSMAGRRLLPKECWSLSSLLHDTVAPTIEVHPVADSADSAVLHRLLEDTSRRRIRCLTLDGDFTSIQQRPLSLPPSLERLELNGFRGELGAAPSGLRELHLYAGFDRGEDIVPHPLLAELYDSALDSPDDSAIGSEAAWEFVGEMAEIVKAFLPTLRVLVVCGLSQMVSLQALMTKLVETPLPRLQVLSLHNWAVPWEDLLLLLSPVLAKVKLENCLILVLYADIDTPKYTVPALPEGLVSLDLDLCFSHVDLWVFGGLPESLRHLVVVMEGISVRFEAPLPTLLESFRAETLGSGIHIDMGLLPAGLRKLKLAGAEQQPLDRVPAGLRVLMLRNYRHPLPQLPDTLVVLVVHECMHHAVDLPDSLRSLSLYWRPAFPTPPLPARWPVHLQRLVYCGESHQSPVPGIEHLPPTLGQLTLNGCEVRTSLPQMLEELCLGRQFTQAIDLDNFRGRVLRDCDAFRSDYDLWC</sequence>
<dbReference type="Proteomes" id="UP000664859">
    <property type="component" value="Unassembled WGS sequence"/>
</dbReference>
<protein>
    <submittedName>
        <fullName evidence="1">Uncharacterized protein</fullName>
    </submittedName>
</protein>
<comment type="caution">
    <text evidence="1">The sequence shown here is derived from an EMBL/GenBank/DDBJ whole genome shotgun (WGS) entry which is preliminary data.</text>
</comment>
<dbReference type="SUPFAM" id="SSF52058">
    <property type="entry name" value="L domain-like"/>
    <property type="match status" value="1"/>
</dbReference>
<gene>
    <name evidence="1" type="ORF">JKP88DRAFT_254403</name>
</gene>
<evidence type="ECO:0000313" key="2">
    <source>
        <dbReference type="Proteomes" id="UP000664859"/>
    </source>
</evidence>